<accession>A0A1L5NPG0</accession>
<evidence type="ECO:0000313" key="1">
    <source>
        <dbReference type="EMBL" id="APO69790.1"/>
    </source>
</evidence>
<dbReference type="Proteomes" id="UP000184749">
    <property type="component" value="Plasmid pRgalIE4872a"/>
</dbReference>
<name>A0A1L5NPG0_9HYPH</name>
<reference evidence="1 2" key="1">
    <citation type="submission" date="2016-09" db="EMBL/GenBank/DDBJ databases">
        <title>The complete genome sequences of Rhizobium gallicum, symbiovars gallicum and phaseoli, symbionts associated to common bean (Phaseolus vulgaris).</title>
        <authorList>
            <person name="Bustos P."/>
            <person name="Santamaria R.I."/>
            <person name="Perez-Carrascal O.M."/>
            <person name="Juarez S."/>
            <person name="Lozano L."/>
            <person name="Martinez-Flores I."/>
            <person name="Martinez-Romero E."/>
            <person name="Cevallos M."/>
            <person name="Romero D."/>
            <person name="Davila G."/>
            <person name="Gonzalez V."/>
        </authorList>
    </citation>
    <scope>NUCLEOTIDE SEQUENCE [LARGE SCALE GENOMIC DNA]</scope>
    <source>
        <strain evidence="1 2">IE4872</strain>
        <plasmid evidence="2">prgalie4872a</plasmid>
    </source>
</reference>
<sequence length="50" mass="5520">MVNPSDILDTHTCLARQIPVASDLGLCLDEGHLKRFWIVDGSRRGTLPDS</sequence>
<protein>
    <submittedName>
        <fullName evidence="1">Uncharacterized protein</fullName>
    </submittedName>
</protein>
<keyword evidence="1" id="KW-0614">Plasmid</keyword>
<gene>
    <name evidence="1" type="ORF">IE4872_PA00043</name>
</gene>
<geneLocation type="plasmid" evidence="2">
    <name>prgalie4872a</name>
</geneLocation>
<dbReference type="EMBL" id="CP017102">
    <property type="protein sequence ID" value="APO69790.1"/>
    <property type="molecule type" value="Genomic_DNA"/>
</dbReference>
<dbReference type="AlphaFoldDB" id="A0A1L5NPG0"/>
<evidence type="ECO:0000313" key="2">
    <source>
        <dbReference type="Proteomes" id="UP000184749"/>
    </source>
</evidence>
<proteinExistence type="predicted"/>
<organism evidence="1 2">
    <name type="scientific">Rhizobium gallicum</name>
    <dbReference type="NCBI Taxonomy" id="56730"/>
    <lineage>
        <taxon>Bacteria</taxon>
        <taxon>Pseudomonadati</taxon>
        <taxon>Pseudomonadota</taxon>
        <taxon>Alphaproteobacteria</taxon>
        <taxon>Hyphomicrobiales</taxon>
        <taxon>Rhizobiaceae</taxon>
        <taxon>Rhizobium/Agrobacterium group</taxon>
        <taxon>Rhizobium</taxon>
    </lineage>
</organism>